<reference evidence="2 3" key="1">
    <citation type="submission" date="2019-03" db="EMBL/GenBank/DDBJ databases">
        <title>Genomic Encyclopedia of Type Strains, Phase III (KMG-III): the genomes of soil and plant-associated and newly described type strains.</title>
        <authorList>
            <person name="Whitman W."/>
        </authorList>
    </citation>
    <scope>NUCLEOTIDE SEQUENCE [LARGE SCALE GENOMIC DNA]</scope>
    <source>
        <strain evidence="2 3">CGMCC 1.7660</strain>
    </source>
</reference>
<name>A0A4R6WTA3_9PROT</name>
<dbReference type="AlphaFoldDB" id="A0A4R6WTA3"/>
<feature type="chain" id="PRO_5020854504" evidence="1">
    <location>
        <begin position="24"/>
        <end position="375"/>
    </location>
</feature>
<evidence type="ECO:0000313" key="2">
    <source>
        <dbReference type="EMBL" id="TDQ82314.1"/>
    </source>
</evidence>
<feature type="signal peptide" evidence="1">
    <location>
        <begin position="1"/>
        <end position="23"/>
    </location>
</feature>
<evidence type="ECO:0000256" key="1">
    <source>
        <dbReference type="SAM" id="SignalP"/>
    </source>
</evidence>
<dbReference type="EMBL" id="SNYW01000008">
    <property type="protein sequence ID" value="TDQ82314.1"/>
    <property type="molecule type" value="Genomic_DNA"/>
</dbReference>
<dbReference type="Proteomes" id="UP000295783">
    <property type="component" value="Unassembled WGS sequence"/>
</dbReference>
<keyword evidence="1" id="KW-0732">Signal</keyword>
<accession>A0A4R6WTA3</accession>
<protein>
    <submittedName>
        <fullName evidence="2">Uncharacterized protein</fullName>
    </submittedName>
</protein>
<organism evidence="2 3">
    <name type="scientific">Dongia mobilis</name>
    <dbReference type="NCBI Taxonomy" id="578943"/>
    <lineage>
        <taxon>Bacteria</taxon>
        <taxon>Pseudomonadati</taxon>
        <taxon>Pseudomonadota</taxon>
        <taxon>Alphaproteobacteria</taxon>
        <taxon>Rhodospirillales</taxon>
        <taxon>Dongiaceae</taxon>
        <taxon>Dongia</taxon>
    </lineage>
</organism>
<keyword evidence="3" id="KW-1185">Reference proteome</keyword>
<comment type="caution">
    <text evidence="2">The sequence shown here is derived from an EMBL/GenBank/DDBJ whole genome shotgun (WGS) entry which is preliminary data.</text>
</comment>
<gene>
    <name evidence="2" type="ORF">A8950_2136</name>
</gene>
<sequence>MWRTAVLVCAGLSPILAANPAMASDCEVLDKAMSELVADRNRYTGQSPKEILDYMTHADAERQRLTPVEWYPDKKEAADHRELTAWAAPMKWSPRAMAALTDLGKPLYWFDLRVKYDRMIVASRTDSTGDTCGQIQTFTLDRARNLVEAAGPARDCAGMQVDLLRFPEIGNFILTQSSEPRRDADGLQIFDWHFAGAELANEFIKCDYAIAIKTTTSLTKRQVAGRRDIVMGAMIMPDPSWNDEAIVGWLEQHAADLAERLPVSAAMKEPAFVASTKNCWVEDALPRADAERRVFTAAGDLFGIRCADLAPSQVNNDTVTLDGTVYLLVTWAASEFVGITAHRLNAAGTEASIAAAASFDLAEEAVAIELIAKQF</sequence>
<proteinExistence type="predicted"/>
<evidence type="ECO:0000313" key="3">
    <source>
        <dbReference type="Proteomes" id="UP000295783"/>
    </source>
</evidence>